<dbReference type="EMBL" id="UZAD01001190">
    <property type="protein sequence ID" value="VDN84830.1"/>
    <property type="molecule type" value="Genomic_DNA"/>
</dbReference>
<dbReference type="PROSITE" id="PS51257">
    <property type="entry name" value="PROKAR_LIPOPROTEIN"/>
    <property type="match status" value="1"/>
</dbReference>
<proteinExistence type="predicted"/>
<keyword evidence="1" id="KW-0677">Repeat</keyword>
<dbReference type="PANTHER" id="PTHR24637">
    <property type="entry name" value="COLLAGEN"/>
    <property type="match status" value="1"/>
</dbReference>
<keyword evidence="3" id="KW-1133">Transmembrane helix</keyword>
<dbReference type="InterPro" id="IPR008160">
    <property type="entry name" value="Collagen"/>
</dbReference>
<evidence type="ECO:0000313" key="5">
    <source>
        <dbReference type="EMBL" id="VDN84830.1"/>
    </source>
</evidence>
<protein>
    <submittedName>
        <fullName evidence="7">Col_cuticle_N domain-containing protein</fullName>
    </submittedName>
</protein>
<accession>A0A0N4T643</accession>
<reference evidence="7" key="1">
    <citation type="submission" date="2017-02" db="UniProtKB">
        <authorList>
            <consortium name="WormBaseParasite"/>
        </authorList>
    </citation>
    <scope>IDENTIFICATION</scope>
</reference>
<feature type="compositionally biased region" description="Low complexity" evidence="2">
    <location>
        <begin position="121"/>
        <end position="138"/>
    </location>
</feature>
<evidence type="ECO:0000256" key="1">
    <source>
        <dbReference type="ARBA" id="ARBA00022737"/>
    </source>
</evidence>
<gene>
    <name evidence="5" type="ORF">BPAG_LOCUS3644</name>
</gene>
<feature type="transmembrane region" description="Helical" evidence="3">
    <location>
        <begin position="12"/>
        <end position="39"/>
    </location>
</feature>
<evidence type="ECO:0000256" key="3">
    <source>
        <dbReference type="SAM" id="Phobius"/>
    </source>
</evidence>
<dbReference type="InterPro" id="IPR002486">
    <property type="entry name" value="Col_cuticle_N"/>
</dbReference>
<reference evidence="5 6" key="2">
    <citation type="submission" date="2018-11" db="EMBL/GenBank/DDBJ databases">
        <authorList>
            <consortium name="Pathogen Informatics"/>
        </authorList>
    </citation>
    <scope>NUCLEOTIDE SEQUENCE [LARGE SCALE GENOMIC DNA]</scope>
</reference>
<name>A0A0N4T643_BRUPA</name>
<feature type="compositionally biased region" description="Low complexity" evidence="2">
    <location>
        <begin position="202"/>
        <end position="218"/>
    </location>
</feature>
<dbReference type="SMART" id="SM01088">
    <property type="entry name" value="Col_cuticle_N"/>
    <property type="match status" value="1"/>
</dbReference>
<dbReference type="Proteomes" id="UP000278627">
    <property type="component" value="Unassembled WGS sequence"/>
</dbReference>
<evidence type="ECO:0000256" key="2">
    <source>
        <dbReference type="SAM" id="MobiDB-lite"/>
    </source>
</evidence>
<evidence type="ECO:0000259" key="4">
    <source>
        <dbReference type="SMART" id="SM01088"/>
    </source>
</evidence>
<evidence type="ECO:0000313" key="7">
    <source>
        <dbReference type="WBParaSite" id="BPAG_0000367601-mRNA-1"/>
    </source>
</evidence>
<dbReference type="WBParaSite" id="BPAG_0000367601-mRNA-1">
    <property type="protein sequence ID" value="BPAG_0000367601-mRNA-1"/>
    <property type="gene ID" value="BPAG_0000367601"/>
</dbReference>
<feature type="compositionally biased region" description="Pro residues" evidence="2">
    <location>
        <begin position="223"/>
        <end position="234"/>
    </location>
</feature>
<feature type="domain" description="Nematode cuticle collagen N-terminal" evidence="4">
    <location>
        <begin position="12"/>
        <end position="64"/>
    </location>
</feature>
<feature type="region of interest" description="Disordered" evidence="2">
    <location>
        <begin position="104"/>
        <end position="251"/>
    </location>
</feature>
<sequence length="251" mass="26196">MEKKLRSHSMKTNAFVAIVLATGAITSCMISFPIIFTYIQSLESHVQTELDLCKTRARNMWKEMLEMKTNDKQLTALRVSRAAKILHGVVTEVKDRRRRQNQGLCCTCQRGPPGPPGEPGPDGVDGIDGVIGDIGLPGTQAIEPPEWSQRFPEQCPCDAPAGPSGSPGPRGPQGPPGDAGMPGTDGAPGEPGIQGPPGPPGRNGNPGMKGSPGIPGRQIPGGEGPPGPPGPPGRPGNVGPRGPPGQRMFFF</sequence>
<dbReference type="STRING" id="6280.A0A0N4T643"/>
<keyword evidence="3" id="KW-0472">Membrane</keyword>
<evidence type="ECO:0000313" key="6">
    <source>
        <dbReference type="Proteomes" id="UP000278627"/>
    </source>
</evidence>
<dbReference type="AlphaFoldDB" id="A0A0N4T643"/>
<dbReference type="GO" id="GO:0042302">
    <property type="term" value="F:structural constituent of cuticle"/>
    <property type="evidence" value="ECO:0007669"/>
    <property type="project" value="InterPro"/>
</dbReference>
<dbReference type="Pfam" id="PF01484">
    <property type="entry name" value="Col_cuticle_N"/>
    <property type="match status" value="1"/>
</dbReference>
<dbReference type="PANTHER" id="PTHR24637:SF385">
    <property type="entry name" value="CUTICLE COLLAGEN BLI-1-RELATED"/>
    <property type="match status" value="1"/>
</dbReference>
<organism evidence="7">
    <name type="scientific">Brugia pahangi</name>
    <name type="common">Filarial nematode worm</name>
    <dbReference type="NCBI Taxonomy" id="6280"/>
    <lineage>
        <taxon>Eukaryota</taxon>
        <taxon>Metazoa</taxon>
        <taxon>Ecdysozoa</taxon>
        <taxon>Nematoda</taxon>
        <taxon>Chromadorea</taxon>
        <taxon>Rhabditida</taxon>
        <taxon>Spirurina</taxon>
        <taxon>Spiruromorpha</taxon>
        <taxon>Filarioidea</taxon>
        <taxon>Onchocercidae</taxon>
        <taxon>Brugia</taxon>
    </lineage>
</organism>
<keyword evidence="6" id="KW-1185">Reference proteome</keyword>
<keyword evidence="3" id="KW-0812">Transmembrane</keyword>
<dbReference type="Pfam" id="PF01391">
    <property type="entry name" value="Collagen"/>
    <property type="match status" value="1"/>
</dbReference>